<feature type="domain" description="DyP dimeric alpha+beta barrel" evidence="7">
    <location>
        <begin position="71"/>
        <end position="156"/>
    </location>
</feature>
<protein>
    <submittedName>
        <fullName evidence="8">Peroxidase</fullName>
    </submittedName>
</protein>
<keyword evidence="2 8" id="KW-0575">Peroxidase</keyword>
<keyword evidence="4" id="KW-0560">Oxidoreductase</keyword>
<dbReference type="GO" id="GO:0046872">
    <property type="term" value="F:metal ion binding"/>
    <property type="evidence" value="ECO:0007669"/>
    <property type="project" value="UniProtKB-KW"/>
</dbReference>
<dbReference type="InterPro" id="IPR049509">
    <property type="entry name" value="DyP_N"/>
</dbReference>
<reference evidence="8" key="1">
    <citation type="journal article" date="2014" name="Int. J. Syst. Evol. Microbiol.">
        <title>Complete genome sequence of Corynebacterium casei LMG S-19264T (=DSM 44701T), isolated from a smear-ripened cheese.</title>
        <authorList>
            <consortium name="US DOE Joint Genome Institute (JGI-PGF)"/>
            <person name="Walter F."/>
            <person name="Albersmeier A."/>
            <person name="Kalinowski J."/>
            <person name="Ruckert C."/>
        </authorList>
    </citation>
    <scope>NUCLEOTIDE SEQUENCE</scope>
    <source>
        <strain evidence="8">CGMCC 1.15966</strain>
    </source>
</reference>
<dbReference type="InterPro" id="IPR006314">
    <property type="entry name" value="Dyp_peroxidase"/>
</dbReference>
<dbReference type="PROSITE" id="PS51404">
    <property type="entry name" value="DYP_PEROXIDASE"/>
    <property type="match status" value="1"/>
</dbReference>
<comment type="caution">
    <text evidence="8">The sequence shown here is derived from an EMBL/GenBank/DDBJ whole genome shotgun (WGS) entry which is preliminary data.</text>
</comment>
<keyword evidence="9" id="KW-1185">Reference proteome</keyword>
<reference evidence="8" key="2">
    <citation type="submission" date="2020-09" db="EMBL/GenBank/DDBJ databases">
        <authorList>
            <person name="Sun Q."/>
            <person name="Zhou Y."/>
        </authorList>
    </citation>
    <scope>NUCLEOTIDE SEQUENCE</scope>
    <source>
        <strain evidence="8">CGMCC 1.15966</strain>
    </source>
</reference>
<dbReference type="InterPro" id="IPR048328">
    <property type="entry name" value="Dyp_perox_C"/>
</dbReference>
<gene>
    <name evidence="8" type="ORF">GCM10011516_14230</name>
</gene>
<sequence length="450" mass="50301">MAFELLKRIFNPNKVEIELDDIQSMILRSRPIPYYGTMAAIKIKSAASGKDMIKAVLPLVHSAQDWDKNEGATVFLTLTYKGLEALGLDKSSLDSFPESFKEGMAARAKFLKDEGVNDPKHWEKAFKQEIHVAAAVIADSKEAWQDLLNQFRQELEGNTGIEVLFQHDFGATEEVKNVFGFRDGISNPEIEGSGIDMPASYDRPIKAGEFILGYPGEAGVIAPFPQPEILGKNGSFLAVRKYQSQVAEFNKFIQENSNSLEEGELLAAKMVGRWRSGAPLVLSPESDDQALGENANKNNDFSFKDDEYGKKCPFSSHIRRMNPRDSKNFVMEDVRLHRIIRKSVTFGDIVAPDIIKNDGKERGQYFLAISANAMGTMEFLQAQWVNDGNSQNLGTERDPLISVQKDGLFTVPADPMVKRYHNLQTYNIVKGGEYCFIPSLSALKWISELP</sequence>
<dbReference type="InterPro" id="IPR011008">
    <property type="entry name" value="Dimeric_a/b-barrel"/>
</dbReference>
<keyword evidence="5" id="KW-0408">Iron</keyword>
<dbReference type="SUPFAM" id="SSF54909">
    <property type="entry name" value="Dimeric alpha+beta barrel"/>
    <property type="match status" value="1"/>
</dbReference>
<evidence type="ECO:0000256" key="2">
    <source>
        <dbReference type="ARBA" id="ARBA00022559"/>
    </source>
</evidence>
<organism evidence="8 9">
    <name type="scientific">Sphingobacterium cellulitidis</name>
    <dbReference type="NCBI Taxonomy" id="1768011"/>
    <lineage>
        <taxon>Bacteria</taxon>
        <taxon>Pseudomonadati</taxon>
        <taxon>Bacteroidota</taxon>
        <taxon>Sphingobacteriia</taxon>
        <taxon>Sphingobacteriales</taxon>
        <taxon>Sphingobacteriaceae</taxon>
        <taxon>Sphingobacterium</taxon>
    </lineage>
</organism>
<dbReference type="Pfam" id="PF20628">
    <property type="entry name" value="Dyp_perox_C"/>
    <property type="match status" value="1"/>
</dbReference>
<proteinExistence type="predicted"/>
<evidence type="ECO:0000313" key="8">
    <source>
        <dbReference type="EMBL" id="GGE17661.1"/>
    </source>
</evidence>
<name>A0A8H9FYJ6_9SPHI</name>
<dbReference type="GO" id="GO:0004601">
    <property type="term" value="F:peroxidase activity"/>
    <property type="evidence" value="ECO:0007669"/>
    <property type="project" value="UniProtKB-KW"/>
</dbReference>
<evidence type="ECO:0000259" key="6">
    <source>
        <dbReference type="Pfam" id="PF20628"/>
    </source>
</evidence>
<dbReference type="PANTHER" id="PTHR30521:SF5">
    <property type="entry name" value="BLR4509 PROTEIN"/>
    <property type="match status" value="1"/>
</dbReference>
<dbReference type="GO" id="GO:0005829">
    <property type="term" value="C:cytosol"/>
    <property type="evidence" value="ECO:0007669"/>
    <property type="project" value="TreeGrafter"/>
</dbReference>
<dbReference type="Pfam" id="PF21105">
    <property type="entry name" value="DyP_N"/>
    <property type="match status" value="1"/>
</dbReference>
<dbReference type="Proteomes" id="UP000614460">
    <property type="component" value="Unassembled WGS sequence"/>
</dbReference>
<dbReference type="PANTHER" id="PTHR30521">
    <property type="entry name" value="DEFERROCHELATASE/PEROXIDASE"/>
    <property type="match status" value="1"/>
</dbReference>
<feature type="domain" description="Dyp-type peroxidase C-terminal" evidence="6">
    <location>
        <begin position="232"/>
        <end position="393"/>
    </location>
</feature>
<dbReference type="GO" id="GO:0020037">
    <property type="term" value="F:heme binding"/>
    <property type="evidence" value="ECO:0007669"/>
    <property type="project" value="InterPro"/>
</dbReference>
<dbReference type="RefSeq" id="WP_182498345.1">
    <property type="nucleotide sequence ID" value="NZ_BMKM01000003.1"/>
</dbReference>
<dbReference type="EMBL" id="BMKM01000003">
    <property type="protein sequence ID" value="GGE17661.1"/>
    <property type="molecule type" value="Genomic_DNA"/>
</dbReference>
<dbReference type="AlphaFoldDB" id="A0A8H9FYJ6"/>
<evidence type="ECO:0000256" key="3">
    <source>
        <dbReference type="ARBA" id="ARBA00022723"/>
    </source>
</evidence>
<comment type="cofactor">
    <cofactor evidence="1">
        <name>heme b</name>
        <dbReference type="ChEBI" id="CHEBI:60344"/>
    </cofactor>
</comment>
<evidence type="ECO:0000256" key="1">
    <source>
        <dbReference type="ARBA" id="ARBA00001970"/>
    </source>
</evidence>
<evidence type="ECO:0000256" key="4">
    <source>
        <dbReference type="ARBA" id="ARBA00023002"/>
    </source>
</evidence>
<accession>A0A8H9FYJ6</accession>
<evidence type="ECO:0000313" key="9">
    <source>
        <dbReference type="Proteomes" id="UP000614460"/>
    </source>
</evidence>
<evidence type="ECO:0000256" key="5">
    <source>
        <dbReference type="ARBA" id="ARBA00023004"/>
    </source>
</evidence>
<keyword evidence="3" id="KW-0479">Metal-binding</keyword>
<dbReference type="NCBIfam" id="TIGR01413">
    <property type="entry name" value="Dyp_perox_fam"/>
    <property type="match status" value="1"/>
</dbReference>
<evidence type="ECO:0000259" key="7">
    <source>
        <dbReference type="Pfam" id="PF21105"/>
    </source>
</evidence>